<dbReference type="AlphaFoldDB" id="F2HI20"/>
<dbReference type="GeneID" id="10447209"/>
<feature type="transmembrane region" description="Helical" evidence="1">
    <location>
        <begin position="44"/>
        <end position="63"/>
    </location>
</feature>
<evidence type="ECO:0000313" key="2">
    <source>
        <dbReference type="EMBL" id="AEA38966.1"/>
    </source>
</evidence>
<dbReference type="Proteomes" id="UP000243423">
    <property type="component" value="Nucleomorph 2"/>
</dbReference>
<protein>
    <submittedName>
        <fullName evidence="2">Uncharacterized protein</fullName>
    </submittedName>
</protein>
<dbReference type="RefSeq" id="XP_003239864.1">
    <property type="nucleotide sequence ID" value="XM_003239816.1"/>
</dbReference>
<proteinExistence type="predicted"/>
<feature type="transmembrane region" description="Helical" evidence="1">
    <location>
        <begin position="227"/>
        <end position="247"/>
    </location>
</feature>
<keyword evidence="1" id="KW-1133">Transmembrane helix</keyword>
<sequence>MVNGKSITHYAECNNVMIVNIKIKILKKIFFFFLLEKCFFMETIFFKFHKFLFCFNLYIYLIYNSISDRYGKSMFFFLKLKKKYFDYITERTVRNIFVFSKKKYILKENIRVKINEKHLEKLKTNNFFEYFLTNFYKINKSKKTFWNKCVSFMIKKNESNLYNLKTKEIFLIYANISLKILLSSQHNCICSFTEKKCCTLIRTFGKINKNMIFLNYKRFSNFERSFFLSKIFKKAAIYAALFSYIYLTKINI</sequence>
<accession>F2HI20</accession>
<keyword evidence="1" id="KW-0472">Membrane</keyword>
<name>F2HI20_9CRYP</name>
<organism evidence="2 3">
    <name type="scientific">Cryptomonas paramaecium</name>
    <dbReference type="NCBI Taxonomy" id="2898"/>
    <lineage>
        <taxon>Eukaryota</taxon>
        <taxon>Cryptophyceae</taxon>
        <taxon>Cryptomonadales</taxon>
        <taxon>Cryptomonadaceae</taxon>
        <taxon>Cryptomonas</taxon>
    </lineage>
</organism>
<evidence type="ECO:0000313" key="3">
    <source>
        <dbReference type="Proteomes" id="UP000243423"/>
    </source>
</evidence>
<keyword evidence="1" id="KW-0812">Transmembrane</keyword>
<geneLocation type="nucleomorph" evidence="2"/>
<gene>
    <name evidence="2" type="ORF">CPARA_2gp308</name>
</gene>
<keyword evidence="2" id="KW-0542">Nucleomorph</keyword>
<reference evidence="2 3" key="1">
    <citation type="journal article" date="2011" name="Genome Biol. Evol.">
        <title>Complete nucleomorph genome sequence of the nonphotosynthetic alga Cryptomonas paramecium reveals a core nucleomorph gene set.</title>
        <authorList>
            <person name="Tanifuji G."/>
            <person name="Onodera N.T."/>
            <person name="Wheeler T.J."/>
            <person name="Dlutek M."/>
            <person name="Donaher N."/>
            <person name="Archibald J.M."/>
        </authorList>
    </citation>
    <scope>NUCLEOTIDE SEQUENCE [LARGE SCALE GENOMIC DNA]</scope>
    <source>
        <strain evidence="2 3">CCAP977/2A</strain>
    </source>
</reference>
<dbReference type="EMBL" id="CP002173">
    <property type="protein sequence ID" value="AEA38966.1"/>
    <property type="molecule type" value="Genomic_DNA"/>
</dbReference>
<evidence type="ECO:0000256" key="1">
    <source>
        <dbReference type="SAM" id="Phobius"/>
    </source>
</evidence>